<dbReference type="RefSeq" id="WP_104434469.1">
    <property type="nucleotide sequence ID" value="NZ_PTJD01000013.1"/>
</dbReference>
<gene>
    <name evidence="4" type="ORF">CLV92_11360</name>
</gene>
<organism evidence="4 5">
    <name type="scientific">Kineococcus xinjiangensis</name>
    <dbReference type="NCBI Taxonomy" id="512762"/>
    <lineage>
        <taxon>Bacteria</taxon>
        <taxon>Bacillati</taxon>
        <taxon>Actinomycetota</taxon>
        <taxon>Actinomycetes</taxon>
        <taxon>Kineosporiales</taxon>
        <taxon>Kineosporiaceae</taxon>
        <taxon>Kineococcus</taxon>
    </lineage>
</organism>
<dbReference type="Gene3D" id="3.30.450.40">
    <property type="match status" value="1"/>
</dbReference>
<dbReference type="SMART" id="SM00052">
    <property type="entry name" value="EAL"/>
    <property type="match status" value="1"/>
</dbReference>
<dbReference type="InterPro" id="IPR050706">
    <property type="entry name" value="Cyclic-di-GMP_PDE-like"/>
</dbReference>
<dbReference type="SUPFAM" id="SSF55073">
    <property type="entry name" value="Nucleotide cyclase"/>
    <property type="match status" value="1"/>
</dbReference>
<dbReference type="PANTHER" id="PTHR33121:SF70">
    <property type="entry name" value="SIGNALING PROTEIN YKOW"/>
    <property type="match status" value="1"/>
</dbReference>
<protein>
    <submittedName>
        <fullName evidence="4">Diguanylate cyclase (GGDEF)-like protein</fullName>
    </submittedName>
</protein>
<dbReference type="Gene3D" id="3.20.20.450">
    <property type="entry name" value="EAL domain"/>
    <property type="match status" value="1"/>
</dbReference>
<dbReference type="InterPro" id="IPR029787">
    <property type="entry name" value="Nucleotide_cyclase"/>
</dbReference>
<feature type="region of interest" description="Disordered" evidence="1">
    <location>
        <begin position="1"/>
        <end position="28"/>
    </location>
</feature>
<dbReference type="OrthoDB" id="23692at2"/>
<dbReference type="PROSITE" id="PS50883">
    <property type="entry name" value="EAL"/>
    <property type="match status" value="1"/>
</dbReference>
<feature type="domain" description="GGDEF" evidence="3">
    <location>
        <begin position="254"/>
        <end position="385"/>
    </location>
</feature>
<dbReference type="PANTHER" id="PTHR33121">
    <property type="entry name" value="CYCLIC DI-GMP PHOSPHODIESTERASE PDEF"/>
    <property type="match status" value="1"/>
</dbReference>
<dbReference type="Gene3D" id="3.30.70.270">
    <property type="match status" value="1"/>
</dbReference>
<dbReference type="CDD" id="cd01949">
    <property type="entry name" value="GGDEF"/>
    <property type="match status" value="1"/>
</dbReference>
<reference evidence="4 5" key="1">
    <citation type="submission" date="2018-02" db="EMBL/GenBank/DDBJ databases">
        <title>Genomic Encyclopedia of Archaeal and Bacterial Type Strains, Phase II (KMG-II): from individual species to whole genera.</title>
        <authorList>
            <person name="Goeker M."/>
        </authorList>
    </citation>
    <scope>NUCLEOTIDE SEQUENCE [LARGE SCALE GENOMIC DNA]</scope>
    <source>
        <strain evidence="4 5">DSM 22857</strain>
    </source>
</reference>
<dbReference type="GO" id="GO:0071111">
    <property type="term" value="F:cyclic-guanylate-specific phosphodiesterase activity"/>
    <property type="evidence" value="ECO:0007669"/>
    <property type="project" value="InterPro"/>
</dbReference>
<dbReference type="InterPro" id="IPR029016">
    <property type="entry name" value="GAF-like_dom_sf"/>
</dbReference>
<evidence type="ECO:0000313" key="5">
    <source>
        <dbReference type="Proteomes" id="UP000239485"/>
    </source>
</evidence>
<dbReference type="SUPFAM" id="SSF141868">
    <property type="entry name" value="EAL domain-like"/>
    <property type="match status" value="1"/>
</dbReference>
<proteinExistence type="predicted"/>
<evidence type="ECO:0000256" key="1">
    <source>
        <dbReference type="SAM" id="MobiDB-lite"/>
    </source>
</evidence>
<dbReference type="InterPro" id="IPR000160">
    <property type="entry name" value="GGDEF_dom"/>
</dbReference>
<comment type="caution">
    <text evidence="4">The sequence shown here is derived from an EMBL/GenBank/DDBJ whole genome shotgun (WGS) entry which is preliminary data.</text>
</comment>
<dbReference type="Pfam" id="PF00563">
    <property type="entry name" value="EAL"/>
    <property type="match status" value="1"/>
</dbReference>
<dbReference type="EMBL" id="PTJD01000013">
    <property type="protein sequence ID" value="PPK92631.1"/>
    <property type="molecule type" value="Genomic_DNA"/>
</dbReference>
<dbReference type="Pfam" id="PF01590">
    <property type="entry name" value="GAF"/>
    <property type="match status" value="1"/>
</dbReference>
<accession>A0A2S6IEJ8</accession>
<dbReference type="SMART" id="SM00267">
    <property type="entry name" value="GGDEF"/>
    <property type="match status" value="1"/>
</dbReference>
<evidence type="ECO:0000259" key="3">
    <source>
        <dbReference type="PROSITE" id="PS50887"/>
    </source>
</evidence>
<sequence length="652" mass="68419">MANSSDVRRWARSVRQDTAATSSRSDEPALDVAITPGLPACGWEHARLLRERDRAAARQRALVDLGQHAVGGADLEELLDLALGTASSALPGAVVALVEVCGEDAVLRGCAGRRPGASMPLRLPLAGLAGTTLGRALRGWLPVHVEDHSGERAEGHPAPQPLLPGCAAGSSIAVPVRTPRAVWGALVVAHPAPGCLAAPDVLFLQQVAALVSAAVDRAQTEAANRRTALQDPLTELPNRTRLRQLLEEALRAPGGCGVLLVDLDGFKDVNDALGHAVGDLVLQRVAERLRAAVTAPGVPARLGGDEFAVLLPGATAGAMEHLARDIADAFLQPLTAAAVDVRLGVSAGSALSGAHGTDAATLLRRADVAMHRAKSRAGSWAAYSPSLDAPRLTRLKLVGELRGAIGAGDLEVHYQPVVDLRTGRPCSVEALVRWRHPVRGRVGPEQFIGLAEQSRLIGPLTLWVIDEAVRQSLAWREAGLPRIPVAVNWSIHCLRDPGAADAIHRRLVAHRDLLTVEVTESALADDDARDALQVLAAEGVSCAIDDFGTGYASLAHLRRLPVDRLKVDKLFVEHLAEERKDRAIVRSVVDLAHALGLEVTAEGVESEAVAAELRLLGVGAAQGHLWSPAVEGEEITGAWAGGTAARGQPGPG</sequence>
<dbReference type="InterPro" id="IPR043128">
    <property type="entry name" value="Rev_trsase/Diguanyl_cyclase"/>
</dbReference>
<keyword evidence="5" id="KW-1185">Reference proteome</keyword>
<evidence type="ECO:0000313" key="4">
    <source>
        <dbReference type="EMBL" id="PPK92631.1"/>
    </source>
</evidence>
<feature type="domain" description="EAL" evidence="2">
    <location>
        <begin position="394"/>
        <end position="643"/>
    </location>
</feature>
<dbReference type="AlphaFoldDB" id="A0A2S6IEJ8"/>
<dbReference type="Pfam" id="PF00990">
    <property type="entry name" value="GGDEF"/>
    <property type="match status" value="1"/>
</dbReference>
<dbReference type="NCBIfam" id="TIGR00254">
    <property type="entry name" value="GGDEF"/>
    <property type="match status" value="1"/>
</dbReference>
<dbReference type="SMART" id="SM00065">
    <property type="entry name" value="GAF"/>
    <property type="match status" value="1"/>
</dbReference>
<dbReference type="CDD" id="cd01948">
    <property type="entry name" value="EAL"/>
    <property type="match status" value="1"/>
</dbReference>
<dbReference type="InterPro" id="IPR003018">
    <property type="entry name" value="GAF"/>
</dbReference>
<dbReference type="SUPFAM" id="SSF55781">
    <property type="entry name" value="GAF domain-like"/>
    <property type="match status" value="1"/>
</dbReference>
<dbReference type="PROSITE" id="PS50887">
    <property type="entry name" value="GGDEF"/>
    <property type="match status" value="1"/>
</dbReference>
<evidence type="ECO:0000259" key="2">
    <source>
        <dbReference type="PROSITE" id="PS50883"/>
    </source>
</evidence>
<dbReference type="InterPro" id="IPR035919">
    <property type="entry name" value="EAL_sf"/>
</dbReference>
<name>A0A2S6IEJ8_9ACTN</name>
<dbReference type="Proteomes" id="UP000239485">
    <property type="component" value="Unassembled WGS sequence"/>
</dbReference>
<dbReference type="InterPro" id="IPR001633">
    <property type="entry name" value="EAL_dom"/>
</dbReference>